<dbReference type="GO" id="GO:0016491">
    <property type="term" value="F:oxidoreductase activity"/>
    <property type="evidence" value="ECO:0007669"/>
    <property type="project" value="UniProtKB-KW"/>
</dbReference>
<feature type="domain" description="GFO/IDH/MocA-like oxidoreductase" evidence="2">
    <location>
        <begin position="130"/>
        <end position="251"/>
    </location>
</feature>
<dbReference type="PANTHER" id="PTHR43377:SF1">
    <property type="entry name" value="BILIVERDIN REDUCTASE A"/>
    <property type="match status" value="1"/>
</dbReference>
<comment type="caution">
    <text evidence="3">The sequence shown here is derived from an EMBL/GenBank/DDBJ whole genome shotgun (WGS) entry which is preliminary data.</text>
</comment>
<proteinExistence type="predicted"/>
<accession>A0ABN7TNZ8</accession>
<evidence type="ECO:0000259" key="1">
    <source>
        <dbReference type="Pfam" id="PF01408"/>
    </source>
</evidence>
<organism evidence="3 4">
    <name type="scientific">Paenibacillus allorhizosphaerae</name>
    <dbReference type="NCBI Taxonomy" id="2849866"/>
    <lineage>
        <taxon>Bacteria</taxon>
        <taxon>Bacillati</taxon>
        <taxon>Bacillota</taxon>
        <taxon>Bacilli</taxon>
        <taxon>Bacillales</taxon>
        <taxon>Paenibacillaceae</taxon>
        <taxon>Paenibacillus</taxon>
    </lineage>
</organism>
<dbReference type="PANTHER" id="PTHR43377">
    <property type="entry name" value="BILIVERDIN REDUCTASE A"/>
    <property type="match status" value="1"/>
</dbReference>
<dbReference type="Pfam" id="PF01408">
    <property type="entry name" value="GFO_IDH_MocA"/>
    <property type="match status" value="1"/>
</dbReference>
<dbReference type="InterPro" id="IPR055170">
    <property type="entry name" value="GFO_IDH_MocA-like_dom"/>
</dbReference>
<feature type="domain" description="Gfo/Idh/MocA-like oxidoreductase N-terminal" evidence="1">
    <location>
        <begin position="4"/>
        <end position="121"/>
    </location>
</feature>
<keyword evidence="3" id="KW-0560">Oxidoreductase</keyword>
<dbReference type="Proteomes" id="UP000730618">
    <property type="component" value="Unassembled WGS sequence"/>
</dbReference>
<keyword evidence="4" id="KW-1185">Reference proteome</keyword>
<reference evidence="3 4" key="1">
    <citation type="submission" date="2021-06" db="EMBL/GenBank/DDBJ databases">
        <authorList>
            <person name="Criscuolo A."/>
        </authorList>
    </citation>
    <scope>NUCLEOTIDE SEQUENCE [LARGE SCALE GENOMIC DNA]</scope>
    <source>
        <strain evidence="4">CIP 111802</strain>
    </source>
</reference>
<evidence type="ECO:0000313" key="3">
    <source>
        <dbReference type="EMBL" id="CAG7644236.1"/>
    </source>
</evidence>
<dbReference type="InterPro" id="IPR000683">
    <property type="entry name" value="Gfo/Idh/MocA-like_OxRdtase_N"/>
</dbReference>
<dbReference type="EC" id="1.1.1.369" evidence="3"/>
<sequence>MSYRVALVGAGGIAARHLEALAKTDRFRSVSAADLDRDKVEKLSAQYGIGPYTDYKEMIEREKPDIAVITLPHFLHKEAAVFCAERGCHMLLEKPLALTLAECDDIAEAVRRSGVRLLVGHTQHYIAENRKAKQLIEQGDLGALVMINDTRHIHYYRDDRPGWFLEKEKAGGGILFNLGSHSIDKIQWLSSIRITGVKAVLSHYGPRGDVEGSGLVFMDTDAGVPATIAQSGYPGASRNETEFVFTRGMLRVATGQSLWISDGGEYRKVPVDPQAAPFVLQFEDLARYIDTGMEPECGLDYARSVVAVTEAIYRSHEQKSYCIVQNGK</sequence>
<gene>
    <name evidence="3" type="primary">iolG_32</name>
    <name evidence="3" type="ORF">PAECIP111802_03192</name>
</gene>
<dbReference type="InterPro" id="IPR051450">
    <property type="entry name" value="Gfo/Idh/MocA_Oxidoreductases"/>
</dbReference>
<protein>
    <submittedName>
        <fullName evidence="3">Inositol 2-dehydrogenase/D-chiro-inositol 3-dehydrogenase</fullName>
        <ecNumber evidence="3">1.1.1.369</ecNumber>
    </submittedName>
</protein>
<dbReference type="RefSeq" id="WP_218099510.1">
    <property type="nucleotide sequence ID" value="NZ_CAJVCE010000008.1"/>
</dbReference>
<name>A0ABN7TNZ8_9BACL</name>
<evidence type="ECO:0000259" key="2">
    <source>
        <dbReference type="Pfam" id="PF22725"/>
    </source>
</evidence>
<dbReference type="Pfam" id="PF22725">
    <property type="entry name" value="GFO_IDH_MocA_C3"/>
    <property type="match status" value="1"/>
</dbReference>
<evidence type="ECO:0000313" key="4">
    <source>
        <dbReference type="Proteomes" id="UP000730618"/>
    </source>
</evidence>
<dbReference type="EMBL" id="CAJVCE010000008">
    <property type="protein sequence ID" value="CAG7644236.1"/>
    <property type="molecule type" value="Genomic_DNA"/>
</dbReference>